<evidence type="ECO:0000256" key="2">
    <source>
        <dbReference type="ARBA" id="ARBA00022571"/>
    </source>
</evidence>
<keyword evidence="5 7" id="KW-0560">Oxidoreductase</keyword>
<sequence length="337" mass="36604">MIKVGIVGCSGYTAIEAIKLLLRHPNVQIVAATSRQADGSTICCMHPQLTGRINLVVEDLTPQQLGERCDVVFCCLPHAASAPIVSEILTHNCRVIDLSADYRLSTPKLYEKWYGNAHPDPGRLGQTPYGLPELFREELRDAQLVANPGCYPSSAILPLAPLIQEGLIETASIIVDSKSGASGAGRSPKVGNIYSEVNESFSAYAVGTHRHQPEIVDIVGRFTGTEPQVVFTPHLVPMDRGILSTIYARPTAGVTANQVRECLNTFYDREPFVRITAHLPLTKFVSGTNYCDISVRENGGWIILLSALDNLIKGASGAAVQCMNIMYGQEEKHGLHP</sequence>
<keyword evidence="4 7" id="KW-0521">NADP</keyword>
<dbReference type="FunFam" id="3.30.360.10:FF:000014">
    <property type="entry name" value="N-acetyl-gamma-glutamyl-phosphate reductase"/>
    <property type="match status" value="1"/>
</dbReference>
<dbReference type="InterPro" id="IPR050085">
    <property type="entry name" value="AGPR"/>
</dbReference>
<dbReference type="InterPro" id="IPR036291">
    <property type="entry name" value="NAD(P)-bd_dom_sf"/>
</dbReference>
<dbReference type="InterPro" id="IPR058924">
    <property type="entry name" value="AGPR_dimerisation_dom"/>
</dbReference>
<evidence type="ECO:0000256" key="1">
    <source>
        <dbReference type="ARBA" id="ARBA00004862"/>
    </source>
</evidence>
<comment type="function">
    <text evidence="7">Catalyzes the NADPH-dependent reduction of N-acetyl-5-glutamyl phosphate to yield N-acetyl-L-glutamate 5-semialdehyde.</text>
</comment>
<evidence type="ECO:0000256" key="4">
    <source>
        <dbReference type="ARBA" id="ARBA00022857"/>
    </source>
</evidence>
<dbReference type="SUPFAM" id="SSF55347">
    <property type="entry name" value="Glyceraldehyde-3-phosphate dehydrogenase-like, C-terminal domain"/>
    <property type="match status" value="1"/>
</dbReference>
<dbReference type="EC" id="1.2.1.38" evidence="7"/>
<dbReference type="Pfam" id="PF01118">
    <property type="entry name" value="Semialdhyde_dh"/>
    <property type="match status" value="1"/>
</dbReference>
<evidence type="ECO:0000259" key="8">
    <source>
        <dbReference type="SMART" id="SM00859"/>
    </source>
</evidence>
<dbReference type="GO" id="GO:0003942">
    <property type="term" value="F:N-acetyl-gamma-glutamyl-phosphate reductase activity"/>
    <property type="evidence" value="ECO:0007669"/>
    <property type="project" value="UniProtKB-UniRule"/>
</dbReference>
<dbReference type="InterPro" id="IPR000706">
    <property type="entry name" value="AGPR_type-1"/>
</dbReference>
<dbReference type="Proteomes" id="UP000318017">
    <property type="component" value="Chromosome"/>
</dbReference>
<dbReference type="Gene3D" id="3.40.50.720">
    <property type="entry name" value="NAD(P)-binding Rossmann-like Domain"/>
    <property type="match status" value="1"/>
</dbReference>
<dbReference type="InterPro" id="IPR000534">
    <property type="entry name" value="Semialdehyde_DH_NAD-bd"/>
</dbReference>
<comment type="pathway">
    <text evidence="1 7">Amino-acid biosynthesis; L-arginine biosynthesis; N(2)-acetyl-L-ornithine from L-glutamate: step 3/4.</text>
</comment>
<dbReference type="HAMAP" id="MF_00150">
    <property type="entry name" value="ArgC_type1"/>
    <property type="match status" value="1"/>
</dbReference>
<dbReference type="CDD" id="cd23934">
    <property type="entry name" value="AGPR_1_C"/>
    <property type="match status" value="1"/>
</dbReference>
<dbReference type="SUPFAM" id="SSF51735">
    <property type="entry name" value="NAD(P)-binding Rossmann-fold domains"/>
    <property type="match status" value="1"/>
</dbReference>
<dbReference type="KEGG" id="ahel:Q31a_00450"/>
<dbReference type="PANTHER" id="PTHR32338">
    <property type="entry name" value="N-ACETYL-GAMMA-GLUTAMYL-PHOSPHATE REDUCTASE, CHLOROPLASTIC-RELATED-RELATED"/>
    <property type="match status" value="1"/>
</dbReference>
<dbReference type="EMBL" id="CP036298">
    <property type="protein sequence ID" value="QDV21766.1"/>
    <property type="molecule type" value="Genomic_DNA"/>
</dbReference>
<evidence type="ECO:0000313" key="10">
    <source>
        <dbReference type="Proteomes" id="UP000318017"/>
    </source>
</evidence>
<dbReference type="GO" id="GO:0070401">
    <property type="term" value="F:NADP+ binding"/>
    <property type="evidence" value="ECO:0007669"/>
    <property type="project" value="InterPro"/>
</dbReference>
<dbReference type="GO" id="GO:0005737">
    <property type="term" value="C:cytoplasm"/>
    <property type="evidence" value="ECO:0007669"/>
    <property type="project" value="UniProtKB-SubCell"/>
</dbReference>
<dbReference type="UniPathway" id="UPA00068">
    <property type="reaction ID" value="UER00108"/>
</dbReference>
<dbReference type="SMART" id="SM00859">
    <property type="entry name" value="Semialdhyde_dh"/>
    <property type="match status" value="1"/>
</dbReference>
<gene>
    <name evidence="7 9" type="primary">argC</name>
    <name evidence="9" type="ORF">Q31a_00450</name>
</gene>
<comment type="subcellular location">
    <subcellularLocation>
        <location evidence="7">Cytoplasm</location>
    </subcellularLocation>
</comment>
<dbReference type="AlphaFoldDB" id="A0A518FZM0"/>
<dbReference type="GO" id="GO:0006526">
    <property type="term" value="P:L-arginine biosynthetic process"/>
    <property type="evidence" value="ECO:0007669"/>
    <property type="project" value="UniProtKB-UniRule"/>
</dbReference>
<evidence type="ECO:0000256" key="5">
    <source>
        <dbReference type="ARBA" id="ARBA00023002"/>
    </source>
</evidence>
<dbReference type="NCBIfam" id="TIGR01850">
    <property type="entry name" value="argC"/>
    <property type="match status" value="1"/>
</dbReference>
<keyword evidence="7" id="KW-0963">Cytoplasm</keyword>
<dbReference type="RefSeq" id="WP_145072430.1">
    <property type="nucleotide sequence ID" value="NZ_CP036298.1"/>
</dbReference>
<keyword evidence="2 7" id="KW-0055">Arginine biosynthesis</keyword>
<evidence type="ECO:0000256" key="3">
    <source>
        <dbReference type="ARBA" id="ARBA00022605"/>
    </source>
</evidence>
<proteinExistence type="inferred from homology"/>
<accession>A0A518FZM0</accession>
<keyword evidence="3 7" id="KW-0028">Amino-acid biosynthesis</keyword>
<dbReference type="Gene3D" id="3.30.360.10">
    <property type="entry name" value="Dihydrodipicolinate Reductase, domain 2"/>
    <property type="match status" value="1"/>
</dbReference>
<name>A0A518FZM0_9BACT</name>
<reference evidence="9 10" key="1">
    <citation type="submission" date="2019-02" db="EMBL/GenBank/DDBJ databases">
        <title>Deep-cultivation of Planctomycetes and their phenomic and genomic characterization uncovers novel biology.</title>
        <authorList>
            <person name="Wiegand S."/>
            <person name="Jogler M."/>
            <person name="Boedeker C."/>
            <person name="Pinto D."/>
            <person name="Vollmers J."/>
            <person name="Rivas-Marin E."/>
            <person name="Kohn T."/>
            <person name="Peeters S.H."/>
            <person name="Heuer A."/>
            <person name="Rast P."/>
            <person name="Oberbeckmann S."/>
            <person name="Bunk B."/>
            <person name="Jeske O."/>
            <person name="Meyerdierks A."/>
            <person name="Storesund J.E."/>
            <person name="Kallscheuer N."/>
            <person name="Luecker S."/>
            <person name="Lage O.M."/>
            <person name="Pohl T."/>
            <person name="Merkel B.J."/>
            <person name="Hornburger P."/>
            <person name="Mueller R.-W."/>
            <person name="Bruemmer F."/>
            <person name="Labrenz M."/>
            <person name="Spormann A.M."/>
            <person name="Op den Camp H."/>
            <person name="Overmann J."/>
            <person name="Amann R."/>
            <person name="Jetten M.S.M."/>
            <person name="Mascher T."/>
            <person name="Medema M.H."/>
            <person name="Devos D.P."/>
            <person name="Kaster A.-K."/>
            <person name="Ovreas L."/>
            <person name="Rohde M."/>
            <person name="Galperin M.Y."/>
            <person name="Jogler C."/>
        </authorList>
    </citation>
    <scope>NUCLEOTIDE SEQUENCE [LARGE SCALE GENOMIC DNA]</scope>
    <source>
        <strain evidence="9 10">Q31a</strain>
    </source>
</reference>
<dbReference type="PANTHER" id="PTHR32338:SF10">
    <property type="entry name" value="N-ACETYL-GAMMA-GLUTAMYL-PHOSPHATE REDUCTASE, CHLOROPLASTIC-RELATED"/>
    <property type="match status" value="1"/>
</dbReference>
<comment type="catalytic activity">
    <reaction evidence="6 7">
        <text>N-acetyl-L-glutamate 5-semialdehyde + phosphate + NADP(+) = N-acetyl-L-glutamyl 5-phosphate + NADPH + H(+)</text>
        <dbReference type="Rhea" id="RHEA:21588"/>
        <dbReference type="ChEBI" id="CHEBI:15378"/>
        <dbReference type="ChEBI" id="CHEBI:29123"/>
        <dbReference type="ChEBI" id="CHEBI:43474"/>
        <dbReference type="ChEBI" id="CHEBI:57783"/>
        <dbReference type="ChEBI" id="CHEBI:57936"/>
        <dbReference type="ChEBI" id="CHEBI:58349"/>
        <dbReference type="EC" id="1.2.1.38"/>
    </reaction>
</comment>
<dbReference type="CDD" id="cd17895">
    <property type="entry name" value="AGPR_1_N"/>
    <property type="match status" value="1"/>
</dbReference>
<protein>
    <recommendedName>
        <fullName evidence="7">N-acetyl-gamma-glutamyl-phosphate reductase</fullName>
        <shortName evidence="7">AGPR</shortName>
        <ecNumber evidence="7">1.2.1.38</ecNumber>
    </recommendedName>
    <alternativeName>
        <fullName evidence="7">N-acetyl-glutamate semialdehyde dehydrogenase</fullName>
        <shortName evidence="7">NAGSA dehydrogenase</shortName>
    </alternativeName>
</protein>
<dbReference type="GO" id="GO:0051287">
    <property type="term" value="F:NAD binding"/>
    <property type="evidence" value="ECO:0007669"/>
    <property type="project" value="InterPro"/>
</dbReference>
<evidence type="ECO:0000256" key="6">
    <source>
        <dbReference type="ARBA" id="ARBA00050557"/>
    </source>
</evidence>
<evidence type="ECO:0000313" key="9">
    <source>
        <dbReference type="EMBL" id="QDV21766.1"/>
    </source>
</evidence>
<comment type="similarity">
    <text evidence="7">Belongs to the NAGSA dehydrogenase family. Type 1 subfamily.</text>
</comment>
<feature type="active site" evidence="7">
    <location>
        <position position="150"/>
    </location>
</feature>
<dbReference type="Pfam" id="PF22698">
    <property type="entry name" value="Semialdhyde_dhC_1"/>
    <property type="match status" value="1"/>
</dbReference>
<feature type="domain" description="Semialdehyde dehydrogenase NAD-binding" evidence="8">
    <location>
        <begin position="3"/>
        <end position="142"/>
    </location>
</feature>
<organism evidence="9 10">
    <name type="scientific">Aureliella helgolandensis</name>
    <dbReference type="NCBI Taxonomy" id="2527968"/>
    <lineage>
        <taxon>Bacteria</taxon>
        <taxon>Pseudomonadati</taxon>
        <taxon>Planctomycetota</taxon>
        <taxon>Planctomycetia</taxon>
        <taxon>Pirellulales</taxon>
        <taxon>Pirellulaceae</taxon>
        <taxon>Aureliella</taxon>
    </lineage>
</organism>
<keyword evidence="10" id="KW-1185">Reference proteome</keyword>
<dbReference type="OrthoDB" id="9801289at2"/>
<evidence type="ECO:0000256" key="7">
    <source>
        <dbReference type="HAMAP-Rule" id="MF_00150"/>
    </source>
</evidence>